<dbReference type="InterPro" id="IPR050498">
    <property type="entry name" value="Ycf3"/>
</dbReference>
<dbReference type="SUPFAM" id="SSF48452">
    <property type="entry name" value="TPR-like"/>
    <property type="match status" value="1"/>
</dbReference>
<dbReference type="SMART" id="SM00028">
    <property type="entry name" value="TPR"/>
    <property type="match status" value="4"/>
</dbReference>
<dbReference type="Pfam" id="PF13432">
    <property type="entry name" value="TPR_16"/>
    <property type="match status" value="1"/>
</dbReference>
<keyword evidence="5" id="KW-1185">Reference proteome</keyword>
<accession>A0A6M0RP10</accession>
<dbReference type="EMBL" id="QXHD01000004">
    <property type="protein sequence ID" value="NEZ57889.1"/>
    <property type="molecule type" value="Genomic_DNA"/>
</dbReference>
<dbReference type="AlphaFoldDB" id="A0A6M0RP10"/>
<dbReference type="PROSITE" id="PS50005">
    <property type="entry name" value="TPR"/>
    <property type="match status" value="1"/>
</dbReference>
<dbReference type="Proteomes" id="UP000481033">
    <property type="component" value="Unassembled WGS sequence"/>
</dbReference>
<organism evidence="4 5">
    <name type="scientific">Adonisia turfae CCMR0081</name>
    <dbReference type="NCBI Taxonomy" id="2292702"/>
    <lineage>
        <taxon>Bacteria</taxon>
        <taxon>Bacillati</taxon>
        <taxon>Cyanobacteriota</taxon>
        <taxon>Adonisia</taxon>
        <taxon>Adonisia turfae</taxon>
    </lineage>
</organism>
<gene>
    <name evidence="4" type="ORF">DXZ20_20035</name>
</gene>
<sequence>MLLSRPPSSANSLSVSHTRKNTHKLLHQAIQQQDYSTAIHLLSYLIAQEPQTSKHYSNRGLMHYHRGKWPQAIRDYNQALQINPNDDRIYAYRARCNIALEHWDAAITDYDFAIDINPHNTQARLHQGVLFRALQMYDDAIVCFDLALFLGQLNAHIYAERGRTYQLIGHWNCAFGDYQKALELLCKAPSSPLKSQIQAWISELLPSQ</sequence>
<reference evidence="4 5" key="1">
    <citation type="journal article" date="2020" name="Microb. Ecol.">
        <title>Ecogenomics of the Marine Benthic Filamentous Cyanobacterium Adonisia.</title>
        <authorList>
            <person name="Walter J.M."/>
            <person name="Coutinho F.H."/>
            <person name="Leomil L."/>
            <person name="Hargreaves P.I."/>
            <person name="Campeao M.E."/>
            <person name="Vieira V.V."/>
            <person name="Silva B.S."/>
            <person name="Fistarol G.O."/>
            <person name="Salomon P.S."/>
            <person name="Sawabe T."/>
            <person name="Mino S."/>
            <person name="Hosokawa M."/>
            <person name="Miyashita H."/>
            <person name="Maruyama F."/>
            <person name="van Verk M.C."/>
            <person name="Dutilh B.E."/>
            <person name="Thompson C.C."/>
            <person name="Thompson F.L."/>
        </authorList>
    </citation>
    <scope>NUCLEOTIDE SEQUENCE [LARGE SCALE GENOMIC DNA]</scope>
    <source>
        <strain evidence="4 5">CCMR0081</strain>
    </source>
</reference>
<name>A0A6M0RP10_9CYAN</name>
<dbReference type="InterPro" id="IPR011990">
    <property type="entry name" value="TPR-like_helical_dom_sf"/>
</dbReference>
<evidence type="ECO:0000313" key="4">
    <source>
        <dbReference type="EMBL" id="NEZ57889.1"/>
    </source>
</evidence>
<evidence type="ECO:0000313" key="5">
    <source>
        <dbReference type="Proteomes" id="UP000481033"/>
    </source>
</evidence>
<dbReference type="PANTHER" id="PTHR44858">
    <property type="entry name" value="TETRATRICOPEPTIDE REPEAT PROTEIN 6"/>
    <property type="match status" value="1"/>
</dbReference>
<evidence type="ECO:0000256" key="1">
    <source>
        <dbReference type="ARBA" id="ARBA00022737"/>
    </source>
</evidence>
<proteinExistence type="predicted"/>
<evidence type="ECO:0000256" key="2">
    <source>
        <dbReference type="ARBA" id="ARBA00022803"/>
    </source>
</evidence>
<comment type="caution">
    <text evidence="4">The sequence shown here is derived from an EMBL/GenBank/DDBJ whole genome shotgun (WGS) entry which is preliminary data.</text>
</comment>
<evidence type="ECO:0000256" key="3">
    <source>
        <dbReference type="PROSITE-ProRule" id="PRU00339"/>
    </source>
</evidence>
<dbReference type="Pfam" id="PF13371">
    <property type="entry name" value="TPR_9"/>
    <property type="match status" value="1"/>
</dbReference>
<feature type="repeat" description="TPR" evidence="3">
    <location>
        <begin position="53"/>
        <end position="86"/>
    </location>
</feature>
<protein>
    <submittedName>
        <fullName evidence="4">Tetratricopeptide repeat protein</fullName>
    </submittedName>
</protein>
<dbReference type="PANTHER" id="PTHR44858:SF1">
    <property type="entry name" value="UDP-N-ACETYLGLUCOSAMINE--PEPTIDE N-ACETYLGLUCOSAMINYLTRANSFERASE SPINDLY-RELATED"/>
    <property type="match status" value="1"/>
</dbReference>
<dbReference type="Gene3D" id="1.25.40.10">
    <property type="entry name" value="Tetratricopeptide repeat domain"/>
    <property type="match status" value="2"/>
</dbReference>
<keyword evidence="2 3" id="KW-0802">TPR repeat</keyword>
<dbReference type="PROSITE" id="PS50293">
    <property type="entry name" value="TPR_REGION"/>
    <property type="match status" value="1"/>
</dbReference>
<dbReference type="InterPro" id="IPR019734">
    <property type="entry name" value="TPR_rpt"/>
</dbReference>
<keyword evidence="1" id="KW-0677">Repeat</keyword>
<dbReference type="RefSeq" id="WP_163700048.1">
    <property type="nucleotide sequence ID" value="NZ_QXHD01000004.1"/>
</dbReference>